<evidence type="ECO:0000313" key="2">
    <source>
        <dbReference type="EMBL" id="NMG01920.1"/>
    </source>
</evidence>
<dbReference type="AlphaFoldDB" id="A0A972FC52"/>
<dbReference type="Proteomes" id="UP000599523">
    <property type="component" value="Unassembled WGS sequence"/>
</dbReference>
<protein>
    <submittedName>
        <fullName evidence="2">Hemerythrin domain-containing protein</fullName>
    </submittedName>
</protein>
<evidence type="ECO:0000313" key="3">
    <source>
        <dbReference type="Proteomes" id="UP000599523"/>
    </source>
</evidence>
<dbReference type="Pfam" id="PF01814">
    <property type="entry name" value="Hemerythrin"/>
    <property type="match status" value="1"/>
</dbReference>
<accession>A0A972FC52</accession>
<dbReference type="RefSeq" id="WP_168986712.1">
    <property type="nucleotide sequence ID" value="NZ_CAWPHM010000011.1"/>
</dbReference>
<keyword evidence="3" id="KW-1185">Reference proteome</keyword>
<feature type="domain" description="Hemerythrin-like" evidence="1">
    <location>
        <begin position="15"/>
        <end position="153"/>
    </location>
</feature>
<gene>
    <name evidence="2" type="ORF">GPA21_02895</name>
</gene>
<proteinExistence type="predicted"/>
<comment type="caution">
    <text evidence="2">The sequence shown here is derived from an EMBL/GenBank/DDBJ whole genome shotgun (WGS) entry which is preliminary data.</text>
</comment>
<sequence length="179" mass="20554">MTKSLIPVSPGFDEPLEMLTACHERLHAQLETLRRLSRWLPEHGVDEPARRAAASVIRYFDHAAVNHHMDEEQDLFPLLLRKVSADRRYALVALIDWIKEDHQRMFAAWADMKTRLEALVAGEAFELSNDVVDAFCERYVMHTDREESELLPHAQALLDEEDLAALGQTMTARRRQPAA</sequence>
<evidence type="ECO:0000259" key="1">
    <source>
        <dbReference type="Pfam" id="PF01814"/>
    </source>
</evidence>
<reference evidence="2" key="1">
    <citation type="submission" date="2019-12" db="EMBL/GenBank/DDBJ databases">
        <title>Comparative genomics gives insights into the taxonomy of the Azoarcus-Aromatoleum group and reveals separate origins of nif in the plant-associated Azoarcus and non-plant-associated Aromatoleum sub-groups.</title>
        <authorList>
            <person name="Lafos M."/>
            <person name="Maluk M."/>
            <person name="Batista M."/>
            <person name="Junghare M."/>
            <person name="Carmona M."/>
            <person name="Faoro H."/>
            <person name="Cruz L.M."/>
            <person name="Battistoni F."/>
            <person name="De Souza E."/>
            <person name="Pedrosa F."/>
            <person name="Chen W.-M."/>
            <person name="Poole P.S."/>
            <person name="Dixon R.A."/>
            <person name="James E.K."/>
        </authorList>
    </citation>
    <scope>NUCLEOTIDE SEQUENCE</scope>
    <source>
        <strain evidence="2">NSC3</strain>
    </source>
</reference>
<organism evidence="2 3">
    <name type="scientific">Azoarcus taiwanensis</name>
    <dbReference type="NCBI Taxonomy" id="666964"/>
    <lineage>
        <taxon>Bacteria</taxon>
        <taxon>Pseudomonadati</taxon>
        <taxon>Pseudomonadota</taxon>
        <taxon>Betaproteobacteria</taxon>
        <taxon>Rhodocyclales</taxon>
        <taxon>Zoogloeaceae</taxon>
        <taxon>Azoarcus</taxon>
    </lineage>
</organism>
<dbReference type="Gene3D" id="1.20.120.520">
    <property type="entry name" value="nmb1532 protein domain like"/>
    <property type="match status" value="1"/>
</dbReference>
<name>A0A972FC52_9RHOO</name>
<dbReference type="CDD" id="cd12108">
    <property type="entry name" value="Hr-like"/>
    <property type="match status" value="1"/>
</dbReference>
<dbReference type="InterPro" id="IPR012312">
    <property type="entry name" value="Hemerythrin-like"/>
</dbReference>
<dbReference type="EMBL" id="WTVM01000010">
    <property type="protein sequence ID" value="NMG01920.1"/>
    <property type="molecule type" value="Genomic_DNA"/>
</dbReference>